<dbReference type="Gene3D" id="2.60.120.200">
    <property type="match status" value="1"/>
</dbReference>
<evidence type="ECO:0000313" key="1">
    <source>
        <dbReference type="EMBL" id="GAG78130.1"/>
    </source>
</evidence>
<reference evidence="1" key="1">
    <citation type="journal article" date="2014" name="Front. Microbiol.">
        <title>High frequency of phylogenetically diverse reductive dehalogenase-homologous genes in deep subseafloor sedimentary metagenomes.</title>
        <authorList>
            <person name="Kawai M."/>
            <person name="Futagami T."/>
            <person name="Toyoda A."/>
            <person name="Takaki Y."/>
            <person name="Nishi S."/>
            <person name="Hori S."/>
            <person name="Arai W."/>
            <person name="Tsubouchi T."/>
            <person name="Morono Y."/>
            <person name="Uchiyama I."/>
            <person name="Ito T."/>
            <person name="Fujiyama A."/>
            <person name="Inagaki F."/>
            <person name="Takami H."/>
        </authorList>
    </citation>
    <scope>NUCLEOTIDE SEQUENCE</scope>
    <source>
        <strain evidence="1">Expedition CK06-06</strain>
    </source>
</reference>
<feature type="non-terminal residue" evidence="1">
    <location>
        <position position="1"/>
    </location>
</feature>
<sequence>GLVIAQGVHNTVIVYPNDSDNTTVTNRTFWITATESDTSQVFRIWELMSVEFMAFDTLGNDSVDADIIFQTSTDTSALYSDMLTVDIWHHIVGTYDLTISDGIKIYVDGALEGTSTNNPQTMRDPEELLYIGTTHTQTAHMNCIMDDFYIRKDVMTLEEIKAIYNSNKAFGYKRNHFSALMLADKSFRPIQHRGGQVYSFELNAKEVLT</sequence>
<accession>X1A7H2</accession>
<gene>
    <name evidence="1" type="ORF">S01H4_27610</name>
</gene>
<comment type="caution">
    <text evidence="1">The sequence shown here is derived from an EMBL/GenBank/DDBJ whole genome shotgun (WGS) entry which is preliminary data.</text>
</comment>
<name>X1A7H2_9ZZZZ</name>
<proteinExistence type="predicted"/>
<organism evidence="1">
    <name type="scientific">marine sediment metagenome</name>
    <dbReference type="NCBI Taxonomy" id="412755"/>
    <lineage>
        <taxon>unclassified sequences</taxon>
        <taxon>metagenomes</taxon>
        <taxon>ecological metagenomes</taxon>
    </lineage>
</organism>
<dbReference type="Pfam" id="PF13385">
    <property type="entry name" value="Laminin_G_3"/>
    <property type="match status" value="1"/>
</dbReference>
<dbReference type="InterPro" id="IPR013320">
    <property type="entry name" value="ConA-like_dom_sf"/>
</dbReference>
<evidence type="ECO:0008006" key="2">
    <source>
        <dbReference type="Google" id="ProtNLM"/>
    </source>
</evidence>
<dbReference type="EMBL" id="BART01013529">
    <property type="protein sequence ID" value="GAG78130.1"/>
    <property type="molecule type" value="Genomic_DNA"/>
</dbReference>
<dbReference type="AlphaFoldDB" id="X1A7H2"/>
<protein>
    <recommendedName>
        <fullName evidence="2">LamG-like jellyroll fold domain-containing protein</fullName>
    </recommendedName>
</protein>
<dbReference type="SUPFAM" id="SSF49899">
    <property type="entry name" value="Concanavalin A-like lectins/glucanases"/>
    <property type="match status" value="1"/>
</dbReference>